<organism evidence="2 3">
    <name type="scientific">Reticulibacter mediterranei</name>
    <dbReference type="NCBI Taxonomy" id="2778369"/>
    <lineage>
        <taxon>Bacteria</taxon>
        <taxon>Bacillati</taxon>
        <taxon>Chloroflexota</taxon>
        <taxon>Ktedonobacteria</taxon>
        <taxon>Ktedonobacterales</taxon>
        <taxon>Reticulibacteraceae</taxon>
        <taxon>Reticulibacter</taxon>
    </lineage>
</organism>
<dbReference type="AlphaFoldDB" id="A0A8J3IWD1"/>
<dbReference type="GO" id="GO:0008168">
    <property type="term" value="F:methyltransferase activity"/>
    <property type="evidence" value="ECO:0007669"/>
    <property type="project" value="TreeGrafter"/>
</dbReference>
<proteinExistence type="predicted"/>
<accession>A0A8J3IWD1</accession>
<dbReference type="Pfam" id="PF13649">
    <property type="entry name" value="Methyltransf_25"/>
    <property type="match status" value="1"/>
</dbReference>
<gene>
    <name evidence="2" type="ORF">KSF_081000</name>
</gene>
<feature type="domain" description="Methyltransferase" evidence="1">
    <location>
        <begin position="65"/>
        <end position="162"/>
    </location>
</feature>
<comment type="caution">
    <text evidence="2">The sequence shown here is derived from an EMBL/GenBank/DDBJ whole genome shotgun (WGS) entry which is preliminary data.</text>
</comment>
<protein>
    <recommendedName>
        <fullName evidence="1">Methyltransferase domain-containing protein</fullName>
    </recommendedName>
</protein>
<dbReference type="SUPFAM" id="SSF53335">
    <property type="entry name" value="S-adenosyl-L-methionine-dependent methyltransferases"/>
    <property type="match status" value="1"/>
</dbReference>
<name>A0A8J3IWD1_9CHLR</name>
<dbReference type="InterPro" id="IPR041698">
    <property type="entry name" value="Methyltransf_25"/>
</dbReference>
<dbReference type="CDD" id="cd02440">
    <property type="entry name" value="AdoMet_MTases"/>
    <property type="match status" value="1"/>
</dbReference>
<keyword evidence="3" id="KW-1185">Reference proteome</keyword>
<dbReference type="PANTHER" id="PTHR43591">
    <property type="entry name" value="METHYLTRANSFERASE"/>
    <property type="match status" value="1"/>
</dbReference>
<dbReference type="Gene3D" id="3.40.50.150">
    <property type="entry name" value="Vaccinia Virus protein VP39"/>
    <property type="match status" value="1"/>
</dbReference>
<reference evidence="2" key="1">
    <citation type="submission" date="2020-10" db="EMBL/GenBank/DDBJ databases">
        <title>Taxonomic study of unclassified bacteria belonging to the class Ktedonobacteria.</title>
        <authorList>
            <person name="Yabe S."/>
            <person name="Wang C.M."/>
            <person name="Zheng Y."/>
            <person name="Sakai Y."/>
            <person name="Cavaletti L."/>
            <person name="Monciardini P."/>
            <person name="Donadio S."/>
        </authorList>
    </citation>
    <scope>NUCLEOTIDE SEQUENCE</scope>
    <source>
        <strain evidence="2">ID150040</strain>
    </source>
</reference>
<dbReference type="PANTHER" id="PTHR43591:SF24">
    <property type="entry name" value="2-METHOXY-6-POLYPRENYL-1,4-BENZOQUINOL METHYLASE, MITOCHONDRIAL"/>
    <property type="match status" value="1"/>
</dbReference>
<dbReference type="RefSeq" id="WP_220208819.1">
    <property type="nucleotide sequence ID" value="NZ_BNJK01000002.1"/>
</dbReference>
<dbReference type="Proteomes" id="UP000597444">
    <property type="component" value="Unassembled WGS sequence"/>
</dbReference>
<evidence type="ECO:0000313" key="3">
    <source>
        <dbReference type="Proteomes" id="UP000597444"/>
    </source>
</evidence>
<dbReference type="EMBL" id="BNJK01000002">
    <property type="protein sequence ID" value="GHO98052.1"/>
    <property type="molecule type" value="Genomic_DNA"/>
</dbReference>
<sequence>MHSFAHHHHESGELTAGKTRGLIMNWGWRYDLMVWFSDALLFRGRLKHLRAKTIELAQLHSGDAVLDVGCGTGTLAIMAKERVGATGRVCGIDPGPQQIARARSKVTGPNRAIDFQIGVIEQLAFADASFDAVTSTMMMHHLPDDLKRQGLAEILRVLKPGGRLVIADFKRPEHETSQSIQSNQSKKFGAGEMGLQDLSVLVQETGFSHIETGDIPLPHLPGIPGAGFVEARKS</sequence>
<evidence type="ECO:0000313" key="2">
    <source>
        <dbReference type="EMBL" id="GHO98052.1"/>
    </source>
</evidence>
<evidence type="ECO:0000259" key="1">
    <source>
        <dbReference type="Pfam" id="PF13649"/>
    </source>
</evidence>
<dbReference type="InterPro" id="IPR029063">
    <property type="entry name" value="SAM-dependent_MTases_sf"/>
</dbReference>